<reference evidence="7 8" key="1">
    <citation type="submission" date="2016-05" db="EMBL/GenBank/DDBJ databases">
        <title>Genome sequence of Pseudomonas stutzeri 273 and identification of the exopolysaccharide biosynthesis locus.</title>
        <authorList>
            <person name="Wu S."/>
            <person name="Sun C."/>
        </authorList>
    </citation>
    <scope>NUCLEOTIDE SEQUENCE [LARGE SCALE GENOMIC DNA]</scope>
    <source>
        <strain evidence="7 8">273</strain>
    </source>
</reference>
<dbReference type="AlphaFoldDB" id="A0A172WVM8"/>
<keyword evidence="4 6" id="KW-1133">Transmembrane helix</keyword>
<evidence type="ECO:0000313" key="8">
    <source>
        <dbReference type="Proteomes" id="UP000077787"/>
    </source>
</evidence>
<feature type="transmembrane region" description="Helical" evidence="6">
    <location>
        <begin position="143"/>
        <end position="164"/>
    </location>
</feature>
<dbReference type="InterPro" id="IPR001123">
    <property type="entry name" value="LeuE-type"/>
</dbReference>
<dbReference type="OrthoDB" id="9812084at2"/>
<evidence type="ECO:0000256" key="6">
    <source>
        <dbReference type="SAM" id="Phobius"/>
    </source>
</evidence>
<protein>
    <submittedName>
        <fullName evidence="7">Lysine transporter LysE</fullName>
    </submittedName>
</protein>
<name>A0A172WVM8_STUST</name>
<dbReference type="PANTHER" id="PTHR30086">
    <property type="entry name" value="ARGININE EXPORTER PROTEIN ARGO"/>
    <property type="match status" value="1"/>
</dbReference>
<evidence type="ECO:0000256" key="3">
    <source>
        <dbReference type="ARBA" id="ARBA00022692"/>
    </source>
</evidence>
<keyword evidence="3 6" id="KW-0812">Transmembrane</keyword>
<organism evidence="7 8">
    <name type="scientific">Stutzerimonas stutzeri</name>
    <name type="common">Pseudomonas stutzeri</name>
    <dbReference type="NCBI Taxonomy" id="316"/>
    <lineage>
        <taxon>Bacteria</taxon>
        <taxon>Pseudomonadati</taxon>
        <taxon>Pseudomonadota</taxon>
        <taxon>Gammaproteobacteria</taxon>
        <taxon>Pseudomonadales</taxon>
        <taxon>Pseudomonadaceae</taxon>
        <taxon>Stutzerimonas</taxon>
    </lineage>
</organism>
<dbReference type="GO" id="GO:0033228">
    <property type="term" value="P:cysteine export across plasma membrane"/>
    <property type="evidence" value="ECO:0007669"/>
    <property type="project" value="TreeGrafter"/>
</dbReference>
<dbReference type="GO" id="GO:0005886">
    <property type="term" value="C:plasma membrane"/>
    <property type="evidence" value="ECO:0007669"/>
    <property type="project" value="UniProtKB-SubCell"/>
</dbReference>
<accession>A0A172WVM8</accession>
<keyword evidence="5 6" id="KW-0472">Membrane</keyword>
<feature type="transmembrane region" description="Helical" evidence="6">
    <location>
        <begin position="72"/>
        <end position="90"/>
    </location>
</feature>
<comment type="subcellular location">
    <subcellularLocation>
        <location evidence="1">Cell membrane</location>
        <topology evidence="1">Multi-pass membrane protein</topology>
    </subcellularLocation>
</comment>
<sequence>MSLLLSMAAFALASSISPGPVNIVALSAGAQFGLRPAMRHVSGATIGFTLLLLLIGLGLNELLDHWPWLTESIKLAGVAFLLYMAFRLAADNGRLNADKPAMRPTMLYGAAMQWLNPKAWLASVAGMGLFAAAGDAPSVWRFAAIYFVICYASLACWAYAGTFLRQHLDKPARVRLFNRVMAALLVASAAYLLLT</sequence>
<dbReference type="PANTHER" id="PTHR30086:SF20">
    <property type="entry name" value="ARGININE EXPORTER PROTEIN ARGO-RELATED"/>
    <property type="match status" value="1"/>
</dbReference>
<feature type="transmembrane region" description="Helical" evidence="6">
    <location>
        <begin position="176"/>
        <end position="194"/>
    </location>
</feature>
<dbReference type="RefSeq" id="WP_046163650.1">
    <property type="nucleotide sequence ID" value="NZ_CP015641.1"/>
</dbReference>
<dbReference type="EMBL" id="CP015641">
    <property type="protein sequence ID" value="ANF27456.1"/>
    <property type="molecule type" value="Genomic_DNA"/>
</dbReference>
<dbReference type="eggNOG" id="COG1280">
    <property type="taxonomic scope" value="Bacteria"/>
</dbReference>
<dbReference type="GO" id="GO:0015171">
    <property type="term" value="F:amino acid transmembrane transporter activity"/>
    <property type="evidence" value="ECO:0007669"/>
    <property type="project" value="TreeGrafter"/>
</dbReference>
<evidence type="ECO:0000313" key="7">
    <source>
        <dbReference type="EMBL" id="ANF27456.1"/>
    </source>
</evidence>
<dbReference type="Proteomes" id="UP000077787">
    <property type="component" value="Chromosome"/>
</dbReference>
<evidence type="ECO:0000256" key="2">
    <source>
        <dbReference type="ARBA" id="ARBA00022475"/>
    </source>
</evidence>
<proteinExistence type="predicted"/>
<dbReference type="Pfam" id="PF01810">
    <property type="entry name" value="LysE"/>
    <property type="match status" value="1"/>
</dbReference>
<evidence type="ECO:0000256" key="4">
    <source>
        <dbReference type="ARBA" id="ARBA00022989"/>
    </source>
</evidence>
<evidence type="ECO:0000256" key="1">
    <source>
        <dbReference type="ARBA" id="ARBA00004651"/>
    </source>
</evidence>
<keyword evidence="2" id="KW-1003">Cell membrane</keyword>
<gene>
    <name evidence="7" type="ORF">PS273GM_21140</name>
</gene>
<evidence type="ECO:0000256" key="5">
    <source>
        <dbReference type="ARBA" id="ARBA00023136"/>
    </source>
</evidence>
<feature type="transmembrane region" description="Helical" evidence="6">
    <location>
        <begin position="41"/>
        <end position="60"/>
    </location>
</feature>